<dbReference type="AlphaFoldDB" id="A0A1H6N4L5"/>
<feature type="transmembrane region" description="Helical" evidence="1">
    <location>
        <begin position="269"/>
        <end position="287"/>
    </location>
</feature>
<dbReference type="InterPro" id="IPR050879">
    <property type="entry name" value="Acyltransferase_3"/>
</dbReference>
<evidence type="ECO:0000313" key="5">
    <source>
        <dbReference type="Proteomes" id="UP000199125"/>
    </source>
</evidence>
<feature type="transmembrane region" description="Helical" evidence="1">
    <location>
        <begin position="133"/>
        <end position="154"/>
    </location>
</feature>
<keyword evidence="5" id="KW-1185">Reference proteome</keyword>
<keyword evidence="4" id="KW-0808">Transferase</keyword>
<accession>A0A1H6N4L5</accession>
<dbReference type="STRING" id="65735.SAMN04488075_2502"/>
<dbReference type="EMBL" id="FNXG01000004">
    <property type="protein sequence ID" value="SEI05280.1"/>
    <property type="molecule type" value="Genomic_DNA"/>
</dbReference>
<feature type="transmembrane region" description="Helical" evidence="1">
    <location>
        <begin position="7"/>
        <end position="25"/>
    </location>
</feature>
<dbReference type="Proteomes" id="UP000199125">
    <property type="component" value="Unassembled WGS sequence"/>
</dbReference>
<dbReference type="Pfam" id="PF19040">
    <property type="entry name" value="SGNH"/>
    <property type="match status" value="1"/>
</dbReference>
<evidence type="ECO:0000313" key="4">
    <source>
        <dbReference type="EMBL" id="SEI05280.1"/>
    </source>
</evidence>
<feature type="transmembrane region" description="Helical" evidence="1">
    <location>
        <begin position="238"/>
        <end position="257"/>
    </location>
</feature>
<feature type="transmembrane region" description="Helical" evidence="1">
    <location>
        <begin position="31"/>
        <end position="51"/>
    </location>
</feature>
<feature type="domain" description="SGNH" evidence="3">
    <location>
        <begin position="389"/>
        <end position="644"/>
    </location>
</feature>
<dbReference type="PANTHER" id="PTHR23028:SF53">
    <property type="entry name" value="ACYL_TRANSF_3 DOMAIN-CONTAINING PROTEIN"/>
    <property type="match status" value="1"/>
</dbReference>
<reference evidence="5" key="1">
    <citation type="submission" date="2016-10" db="EMBL/GenBank/DDBJ databases">
        <authorList>
            <person name="Varghese N."/>
            <person name="Submissions S."/>
        </authorList>
    </citation>
    <scope>NUCLEOTIDE SEQUENCE [LARGE SCALE GENOMIC DNA]</scope>
    <source>
        <strain evidence="5">DSM 11593</strain>
    </source>
</reference>
<dbReference type="GO" id="GO:0016747">
    <property type="term" value="F:acyltransferase activity, transferring groups other than amino-acyl groups"/>
    <property type="evidence" value="ECO:0007669"/>
    <property type="project" value="InterPro"/>
</dbReference>
<dbReference type="PANTHER" id="PTHR23028">
    <property type="entry name" value="ACETYLTRANSFERASE"/>
    <property type="match status" value="1"/>
</dbReference>
<keyword evidence="1" id="KW-1133">Transmembrane helix</keyword>
<feature type="transmembrane region" description="Helical" evidence="1">
    <location>
        <begin position="161"/>
        <end position="180"/>
    </location>
</feature>
<feature type="transmembrane region" description="Helical" evidence="1">
    <location>
        <begin position="307"/>
        <end position="326"/>
    </location>
</feature>
<gene>
    <name evidence="4" type="ORF">SAMN04488075_2502</name>
</gene>
<name>A0A1H6N4L5_9RHOB</name>
<dbReference type="GO" id="GO:0009103">
    <property type="term" value="P:lipopolysaccharide biosynthetic process"/>
    <property type="evidence" value="ECO:0007669"/>
    <property type="project" value="TreeGrafter"/>
</dbReference>
<feature type="transmembrane region" description="Helical" evidence="1">
    <location>
        <begin position="186"/>
        <end position="204"/>
    </location>
</feature>
<feature type="domain" description="Acyltransferase 3" evidence="2">
    <location>
        <begin position="6"/>
        <end position="323"/>
    </location>
</feature>
<evidence type="ECO:0000256" key="1">
    <source>
        <dbReference type="SAM" id="Phobius"/>
    </source>
</evidence>
<keyword evidence="4" id="KW-0012">Acyltransferase</keyword>
<keyword evidence="1" id="KW-0812">Transmembrane</keyword>
<organism evidence="4 5">
    <name type="scientific">Paracoccus alkenifer</name>
    <dbReference type="NCBI Taxonomy" id="65735"/>
    <lineage>
        <taxon>Bacteria</taxon>
        <taxon>Pseudomonadati</taxon>
        <taxon>Pseudomonadota</taxon>
        <taxon>Alphaproteobacteria</taxon>
        <taxon>Rhodobacterales</taxon>
        <taxon>Paracoccaceae</taxon>
        <taxon>Paracoccus</taxon>
    </lineage>
</organism>
<feature type="transmembrane region" description="Helical" evidence="1">
    <location>
        <begin position="211"/>
        <end position="232"/>
    </location>
</feature>
<dbReference type="InterPro" id="IPR043968">
    <property type="entry name" value="SGNH"/>
</dbReference>
<keyword evidence="1" id="KW-0472">Membrane</keyword>
<feature type="transmembrane region" description="Helical" evidence="1">
    <location>
        <begin position="72"/>
        <end position="92"/>
    </location>
</feature>
<dbReference type="GO" id="GO:0016787">
    <property type="term" value="F:hydrolase activity"/>
    <property type="evidence" value="ECO:0007669"/>
    <property type="project" value="UniProtKB-KW"/>
</dbReference>
<dbReference type="RefSeq" id="WP_090848419.1">
    <property type="nucleotide sequence ID" value="NZ_FNXG01000004.1"/>
</dbReference>
<evidence type="ECO:0000259" key="2">
    <source>
        <dbReference type="Pfam" id="PF01757"/>
    </source>
</evidence>
<dbReference type="InterPro" id="IPR002656">
    <property type="entry name" value="Acyl_transf_3_dom"/>
</dbReference>
<keyword evidence="4" id="KW-0378">Hydrolase</keyword>
<feature type="transmembrane region" description="Helical" evidence="1">
    <location>
        <begin position="338"/>
        <end position="361"/>
    </location>
</feature>
<dbReference type="Pfam" id="PF01757">
    <property type="entry name" value="Acyl_transf_3"/>
    <property type="match status" value="1"/>
</dbReference>
<proteinExistence type="predicted"/>
<protein>
    <submittedName>
        <fullName evidence="4">Peptidoglycan/LPS O-acetylase OafA/YrhL, contains acyltransferase and SGNH-hydrolase domains</fullName>
    </submittedName>
</protein>
<dbReference type="GO" id="GO:0016020">
    <property type="term" value="C:membrane"/>
    <property type="evidence" value="ECO:0007669"/>
    <property type="project" value="TreeGrafter"/>
</dbReference>
<sequence>MNYRPDIDGLRAVAVLAVLAFHFQVPGLGGGFVGVDVFFVISGYLIGTLLLDELGRNGRVSLARFYLRRFRRIAPAWMVLCAAVMAAGYLLLLPHDLRELGKTVVATTLFAANIQFYRSAGYFDGAAEEKPLLHMWSLAVEEQFYLVLPLLLVLLWRWRKVGPGLVLVSAASLVACVAMTRHDHPAAFFLLPFRGWELLTGVLLARGRVALTGGAAHLAAWAGAALIGGSVVLTPAGAGFPGVLAVFPVAGAALLIASGGADTPVRRLLTARVMVAVGLISYSLYLWHWPLIAFGGLIWGDEPPPGLRPALAVASFLLAFLSWRWVEQPLRNSTLVPARWLMGGVAGGSAALIALGMLPFLTAGLPARWSPVVLQYASASQDFIQDWSRCSTASTGPLAGVEVCALGPDGPPELLVWGDSHGRAMKEGLDLAAAEAGVPALLIWRAGCPPLFGVSKQETAATRAQDAACRAANDRIMQALPQFPRRILLVARWSYYAEGAGAGRDRVNRITLADDAGSADPYVTAVARTLDLLAAAGKEVHVMRQLPEIQDYASAVVARRLARGGDVAPRMIETPRPLAEARAARAHAPFDAAAAAGAVGVIDGWPRLCDAESCGALQGGEVVYFDNNHVTNHGAMMLRDLFAPLLSRAARAGS</sequence>
<evidence type="ECO:0000259" key="3">
    <source>
        <dbReference type="Pfam" id="PF19040"/>
    </source>
</evidence>
<dbReference type="OrthoDB" id="9796461at2"/>